<proteinExistence type="inferred from homology"/>
<dbReference type="NCBIfam" id="NF005126">
    <property type="entry name" value="PRK06563.1"/>
    <property type="match status" value="1"/>
</dbReference>
<gene>
    <name evidence="2" type="ORF">LZC95_10260</name>
</gene>
<dbReference type="Pfam" id="PF00378">
    <property type="entry name" value="ECH_1"/>
    <property type="match status" value="1"/>
</dbReference>
<dbReference type="Gene3D" id="3.90.226.10">
    <property type="entry name" value="2-enoyl-CoA Hydratase, Chain A, domain 1"/>
    <property type="match status" value="1"/>
</dbReference>
<organism evidence="2 3">
    <name type="scientific">Pendulispora brunnea</name>
    <dbReference type="NCBI Taxonomy" id="2905690"/>
    <lineage>
        <taxon>Bacteria</taxon>
        <taxon>Pseudomonadati</taxon>
        <taxon>Myxococcota</taxon>
        <taxon>Myxococcia</taxon>
        <taxon>Myxococcales</taxon>
        <taxon>Sorangiineae</taxon>
        <taxon>Pendulisporaceae</taxon>
        <taxon>Pendulispora</taxon>
    </lineage>
</organism>
<keyword evidence="3" id="KW-1185">Reference proteome</keyword>
<evidence type="ECO:0000256" key="1">
    <source>
        <dbReference type="ARBA" id="ARBA00005254"/>
    </source>
</evidence>
<dbReference type="RefSeq" id="WP_394847832.1">
    <property type="nucleotide sequence ID" value="NZ_CP089982.1"/>
</dbReference>
<evidence type="ECO:0000313" key="3">
    <source>
        <dbReference type="Proteomes" id="UP001379533"/>
    </source>
</evidence>
<dbReference type="PANTHER" id="PTHR43802:SF1">
    <property type="entry name" value="IP11341P-RELATED"/>
    <property type="match status" value="1"/>
</dbReference>
<dbReference type="InterPro" id="IPR029045">
    <property type="entry name" value="ClpP/crotonase-like_dom_sf"/>
</dbReference>
<protein>
    <submittedName>
        <fullName evidence="2">Crotonase/enoyl-CoA hydratase family protein</fullName>
    </submittedName>
</protein>
<dbReference type="EMBL" id="CP089982">
    <property type="protein sequence ID" value="WXA97217.1"/>
    <property type="molecule type" value="Genomic_DNA"/>
</dbReference>
<sequence>MSETKSEAGATTERKITTEKRGHVLLIGLDRPKKMNAFDVDMLRQLGDAFGVLEHDPELRVGVIFANGDHFTAGLDLANVAPHVTEGKIVLGDGAIDPWGIHGKRRTKPTVIAVHGRCLTLGIELCLAQDIVVAAADTRFAQIEIKRGIYPFGGATFRLVHTAGWGNAMRWLLTGDEFGADEALRIGLVQEVVREGRPLERALALAETIAAQAPLGVKATLESARRSINEEPAIRELIPEIIRLMATEDAREGLMSFIERRTARFSGK</sequence>
<dbReference type="PANTHER" id="PTHR43802">
    <property type="entry name" value="ENOYL-COA HYDRATASE"/>
    <property type="match status" value="1"/>
</dbReference>
<dbReference type="InterPro" id="IPR014748">
    <property type="entry name" value="Enoyl-CoA_hydra_C"/>
</dbReference>
<dbReference type="SUPFAM" id="SSF52096">
    <property type="entry name" value="ClpP/crotonase"/>
    <property type="match status" value="1"/>
</dbReference>
<dbReference type="InterPro" id="IPR001753">
    <property type="entry name" value="Enoyl-CoA_hydra/iso"/>
</dbReference>
<evidence type="ECO:0000313" key="2">
    <source>
        <dbReference type="EMBL" id="WXA97217.1"/>
    </source>
</evidence>
<dbReference type="CDD" id="cd06558">
    <property type="entry name" value="crotonase-like"/>
    <property type="match status" value="1"/>
</dbReference>
<reference evidence="2 3" key="1">
    <citation type="submission" date="2021-12" db="EMBL/GenBank/DDBJ databases">
        <title>Discovery of the Pendulisporaceae a myxobacterial family with distinct sporulation behavior and unique specialized metabolism.</title>
        <authorList>
            <person name="Garcia R."/>
            <person name="Popoff A."/>
            <person name="Bader C.D."/>
            <person name="Loehr J."/>
            <person name="Walesch S."/>
            <person name="Walt C."/>
            <person name="Boldt J."/>
            <person name="Bunk B."/>
            <person name="Haeckl F.J.F.P.J."/>
            <person name="Gunesch A.P."/>
            <person name="Birkelbach J."/>
            <person name="Nuebel U."/>
            <person name="Pietschmann T."/>
            <person name="Bach T."/>
            <person name="Mueller R."/>
        </authorList>
    </citation>
    <scope>NUCLEOTIDE SEQUENCE [LARGE SCALE GENOMIC DNA]</scope>
    <source>
        <strain evidence="2 3">MSr12523</strain>
    </source>
</reference>
<name>A0ABZ2KEU5_9BACT</name>
<comment type="similarity">
    <text evidence="1">Belongs to the enoyl-CoA hydratase/isomerase family.</text>
</comment>
<dbReference type="Proteomes" id="UP001379533">
    <property type="component" value="Chromosome"/>
</dbReference>
<accession>A0ABZ2KEU5</accession>
<dbReference type="Gene3D" id="1.10.12.10">
    <property type="entry name" value="Lyase 2-enoyl-coa Hydratase, Chain A, domain 2"/>
    <property type="match status" value="1"/>
</dbReference>